<evidence type="ECO:0000313" key="2">
    <source>
        <dbReference type="Proteomes" id="UP000325787"/>
    </source>
</evidence>
<dbReference type="AlphaFoldDB" id="A0A5Q0HFJ8"/>
<keyword evidence="2" id="KW-1185">Reference proteome</keyword>
<keyword evidence="1" id="KW-0238">DNA-binding</keyword>
<dbReference type="Proteomes" id="UP000325787">
    <property type="component" value="Chromosome"/>
</dbReference>
<dbReference type="KEGG" id="ssyi:EKG83_32300"/>
<reference evidence="2" key="1">
    <citation type="journal article" date="2021" name="Curr. Microbiol.">
        <title>Complete genome of nocamycin-producing strain Saccharothrix syringae NRRL B-16468 reveals the biosynthetic potential for secondary metabolites.</title>
        <authorList>
            <person name="Mo X."/>
            <person name="Yang S."/>
        </authorList>
    </citation>
    <scope>NUCLEOTIDE SEQUENCE [LARGE SCALE GENOMIC DNA]</scope>
    <source>
        <strain evidence="2">ATCC 51364 / DSM 43886 / JCM 6844 / KCTC 9398 / NBRC 14523 / NRRL B-16468 / INA 2240</strain>
    </source>
</reference>
<name>A0A5Q0HFJ8_SACSY</name>
<accession>A0A5Q0HFJ8</accession>
<dbReference type="EMBL" id="CP034550">
    <property type="protein sequence ID" value="QFZ24643.1"/>
    <property type="molecule type" value="Genomic_DNA"/>
</dbReference>
<sequence>MGVTEIAAAWRVPPGTVYWLAKTHGWRRHRDGRKVFYEREDVLRTMATREGAA</sequence>
<gene>
    <name evidence="1" type="ORF">EKG83_32300</name>
</gene>
<organism evidence="1 2">
    <name type="scientific">Saccharothrix syringae</name>
    <name type="common">Nocardiopsis syringae</name>
    <dbReference type="NCBI Taxonomy" id="103733"/>
    <lineage>
        <taxon>Bacteria</taxon>
        <taxon>Bacillati</taxon>
        <taxon>Actinomycetota</taxon>
        <taxon>Actinomycetes</taxon>
        <taxon>Pseudonocardiales</taxon>
        <taxon>Pseudonocardiaceae</taxon>
        <taxon>Saccharothrix</taxon>
    </lineage>
</organism>
<proteinExistence type="predicted"/>
<evidence type="ECO:0000313" key="1">
    <source>
        <dbReference type="EMBL" id="QFZ24643.1"/>
    </source>
</evidence>
<protein>
    <submittedName>
        <fullName evidence="1">DNA-binding protein</fullName>
    </submittedName>
</protein>
<dbReference type="GO" id="GO:0003677">
    <property type="term" value="F:DNA binding"/>
    <property type="evidence" value="ECO:0007669"/>
    <property type="project" value="UniProtKB-KW"/>
</dbReference>